<dbReference type="Proteomes" id="UP000217763">
    <property type="component" value="Chromosome"/>
</dbReference>
<sequence>MAITKAQWEAVRAELWDSFSGSVEFVYQGHRISCQARLDHKRKLVIRVYLNGTIKGAWLLAVREPEKHPCSDPEVALVPLFWSVKRSALYSRKEQERLTKGFGKRQVKRLFPNLDAAVEMPTDTWGSATRMIAQFKRVEGLELVRIGYRNMAEVAGE</sequence>
<evidence type="ECO:0000313" key="2">
    <source>
        <dbReference type="EMBL" id="ATG74421.1"/>
    </source>
</evidence>
<reference evidence="3" key="2">
    <citation type="submission" date="2015-09" db="EMBL/GenBank/DDBJ databases">
        <authorList>
            <person name="Shao Z."/>
            <person name="Wang L."/>
        </authorList>
    </citation>
    <scope>NUCLEOTIDE SEQUENCE [LARGE SCALE GENOMIC DNA]</scope>
    <source>
        <strain evidence="3">F13-1</strain>
    </source>
</reference>
<proteinExistence type="predicted"/>
<name>A0A291HQ39_9GAMM</name>
<evidence type="ECO:0000313" key="1">
    <source>
        <dbReference type="EMBL" id="ATG74336.1"/>
    </source>
</evidence>
<accession>A0A291HQ39</accession>
<dbReference type="KEGG" id="zdf:AN401_11620"/>
<dbReference type="RefSeq" id="WP_096779417.1">
    <property type="nucleotide sequence ID" value="NZ_CP012621.1"/>
</dbReference>
<organism evidence="1 3">
    <name type="scientific">Zobellella denitrificans</name>
    <dbReference type="NCBI Taxonomy" id="347534"/>
    <lineage>
        <taxon>Bacteria</taxon>
        <taxon>Pseudomonadati</taxon>
        <taxon>Pseudomonadota</taxon>
        <taxon>Gammaproteobacteria</taxon>
        <taxon>Aeromonadales</taxon>
        <taxon>Aeromonadaceae</taxon>
        <taxon>Zobellella</taxon>
    </lineage>
</organism>
<gene>
    <name evidence="1" type="ORF">AN401_11115</name>
    <name evidence="2" type="ORF">AN401_11620</name>
</gene>
<protein>
    <submittedName>
        <fullName evidence="1">Uncharacterized protein</fullName>
    </submittedName>
</protein>
<dbReference type="AlphaFoldDB" id="A0A291HQ39"/>
<dbReference type="EMBL" id="CP012621">
    <property type="protein sequence ID" value="ATG74421.1"/>
    <property type="molecule type" value="Genomic_DNA"/>
</dbReference>
<evidence type="ECO:0000313" key="3">
    <source>
        <dbReference type="Proteomes" id="UP000217763"/>
    </source>
</evidence>
<dbReference type="KEGG" id="zdf:AN401_11115"/>
<reference evidence="1" key="1">
    <citation type="submission" date="2015-09" db="EMBL/GenBank/DDBJ databases">
        <authorList>
            <person name="Jackson K.R."/>
            <person name="Lunt B.L."/>
            <person name="Fisher J.N.B."/>
            <person name="Gardner A.V."/>
            <person name="Bailey M.E."/>
            <person name="Deus L.M."/>
            <person name="Earl A.S."/>
            <person name="Gibby P.D."/>
            <person name="Hartmann K.A."/>
            <person name="Liu J.E."/>
            <person name="Manci A.M."/>
            <person name="Nielsen D.A."/>
            <person name="Solomon M.B."/>
            <person name="Breakwell D.P."/>
            <person name="Burnett S.H."/>
            <person name="Grose J.H."/>
        </authorList>
    </citation>
    <scope>NUCLEOTIDE SEQUENCE [LARGE SCALE GENOMIC DNA]</scope>
    <source>
        <strain evidence="1">F13-1</strain>
    </source>
</reference>
<keyword evidence="3" id="KW-1185">Reference proteome</keyword>
<dbReference type="EMBL" id="CP012621">
    <property type="protein sequence ID" value="ATG74336.1"/>
    <property type="molecule type" value="Genomic_DNA"/>
</dbReference>